<reference evidence="5 6" key="1">
    <citation type="submission" date="2018-06" db="EMBL/GenBank/DDBJ databases">
        <authorList>
            <consortium name="Pathogen Informatics"/>
            <person name="Doyle S."/>
        </authorList>
    </citation>
    <scope>NUCLEOTIDE SEQUENCE [LARGE SCALE GENOMIC DNA]</scope>
    <source>
        <strain evidence="5 6">NCTC13067</strain>
    </source>
</reference>
<dbReference type="FunFam" id="1.10.10.2830:FF:000001">
    <property type="entry name" value="Chromosome partitioning protein ParB"/>
    <property type="match status" value="1"/>
</dbReference>
<name>A0A379E342_9BACT</name>
<comment type="similarity">
    <text evidence="1">Belongs to the ParB family.</text>
</comment>
<dbReference type="Gene3D" id="1.10.10.2830">
    <property type="match status" value="1"/>
</dbReference>
<dbReference type="SUPFAM" id="SSF109709">
    <property type="entry name" value="KorB DNA-binding domain-like"/>
    <property type="match status" value="1"/>
</dbReference>
<keyword evidence="2" id="KW-0159">Chromosome partition</keyword>
<dbReference type="GO" id="GO:0005694">
    <property type="term" value="C:chromosome"/>
    <property type="evidence" value="ECO:0007669"/>
    <property type="project" value="TreeGrafter"/>
</dbReference>
<dbReference type="Gene3D" id="3.90.1530.30">
    <property type="match status" value="1"/>
</dbReference>
<organism evidence="5 6">
    <name type="scientific">Prevotella denticola</name>
    <dbReference type="NCBI Taxonomy" id="28129"/>
    <lineage>
        <taxon>Bacteria</taxon>
        <taxon>Pseudomonadati</taxon>
        <taxon>Bacteroidota</taxon>
        <taxon>Bacteroidia</taxon>
        <taxon>Bacteroidales</taxon>
        <taxon>Prevotellaceae</taxon>
        <taxon>Prevotella</taxon>
    </lineage>
</organism>
<dbReference type="GO" id="GO:0007059">
    <property type="term" value="P:chromosome segregation"/>
    <property type="evidence" value="ECO:0007669"/>
    <property type="project" value="UniProtKB-KW"/>
</dbReference>
<feature type="domain" description="ParB-like N-terminal" evidence="4">
    <location>
        <begin position="80"/>
        <end position="170"/>
    </location>
</feature>
<dbReference type="InterPro" id="IPR057240">
    <property type="entry name" value="ParB_dimer_C"/>
</dbReference>
<dbReference type="Proteomes" id="UP000255469">
    <property type="component" value="Unassembled WGS sequence"/>
</dbReference>
<gene>
    <name evidence="5" type="primary">parB</name>
    <name evidence="5" type="ORF">NCTC13067_00382</name>
</gene>
<dbReference type="NCBIfam" id="TIGR00180">
    <property type="entry name" value="parB_part"/>
    <property type="match status" value="1"/>
</dbReference>
<dbReference type="InterPro" id="IPR004437">
    <property type="entry name" value="ParB/RepB/Spo0J"/>
</dbReference>
<dbReference type="EMBL" id="UGTM01000001">
    <property type="protein sequence ID" value="SUB86734.1"/>
    <property type="molecule type" value="Genomic_DNA"/>
</dbReference>
<dbReference type="PANTHER" id="PTHR33375">
    <property type="entry name" value="CHROMOSOME-PARTITIONING PROTEIN PARB-RELATED"/>
    <property type="match status" value="1"/>
</dbReference>
<keyword evidence="3" id="KW-0238">DNA-binding</keyword>
<dbReference type="AlphaFoldDB" id="A0A379E342"/>
<dbReference type="PANTHER" id="PTHR33375:SF1">
    <property type="entry name" value="CHROMOSOME-PARTITIONING PROTEIN PARB-RELATED"/>
    <property type="match status" value="1"/>
</dbReference>
<proteinExistence type="inferred from homology"/>
<dbReference type="FunFam" id="3.90.1530.30:FF:000001">
    <property type="entry name" value="Chromosome partitioning protein ParB"/>
    <property type="match status" value="1"/>
</dbReference>
<dbReference type="CDD" id="cd16393">
    <property type="entry name" value="SPO0J_N"/>
    <property type="match status" value="1"/>
</dbReference>
<protein>
    <submittedName>
        <fullName evidence="5">Probable chromosome-partitioning protein parB</fullName>
    </submittedName>
</protein>
<evidence type="ECO:0000313" key="6">
    <source>
        <dbReference type="Proteomes" id="UP000255469"/>
    </source>
</evidence>
<dbReference type="SMART" id="SM00470">
    <property type="entry name" value="ParB"/>
    <property type="match status" value="1"/>
</dbReference>
<dbReference type="InterPro" id="IPR041468">
    <property type="entry name" value="HTH_ParB/Spo0J"/>
</dbReference>
<evidence type="ECO:0000256" key="1">
    <source>
        <dbReference type="ARBA" id="ARBA00006295"/>
    </source>
</evidence>
<dbReference type="GO" id="GO:0003677">
    <property type="term" value="F:DNA binding"/>
    <property type="evidence" value="ECO:0007669"/>
    <property type="project" value="UniProtKB-KW"/>
</dbReference>
<accession>A0A379E342</accession>
<evidence type="ECO:0000259" key="4">
    <source>
        <dbReference type="SMART" id="SM00470"/>
    </source>
</evidence>
<evidence type="ECO:0000256" key="2">
    <source>
        <dbReference type="ARBA" id="ARBA00022829"/>
    </source>
</evidence>
<dbReference type="Pfam" id="PF17762">
    <property type="entry name" value="HTH_ParB"/>
    <property type="match status" value="1"/>
</dbReference>
<dbReference type="CDD" id="cd00093">
    <property type="entry name" value="HTH_XRE"/>
    <property type="match status" value="1"/>
</dbReference>
<sequence>MARNMQGKGKVTDCHPRPSPLIPAYYRLFLPIIAYPLQKNKNMAVHKKYNRNAKTNALGRGLDALISTESVSTQGSSTINEVALDQIEANPNQPRREFDPVALEELANSIRELGLVQPITLRQTDENRFQIIAGERRWRASQLAGLTAIPAYIRTIKDESVMELALVENIQREDLNAIEIALAYEHLLEKSGMTQERVAERVGKSRAAIANYLRLLKLPAQVQMGLQKKEIDMGHARALLSLDSPSLQLKLYREILKNGYSVRKVEELCQQLNSGEDIQSAKKKIAARTRLPEEFNLLKQRLSAFFDTKVQMSCNTRGKGKISIPFDSEEELLHIMEVMDKMK</sequence>
<dbReference type="Pfam" id="PF02195">
    <property type="entry name" value="ParB_N"/>
    <property type="match status" value="1"/>
</dbReference>
<dbReference type="SUPFAM" id="SSF110849">
    <property type="entry name" value="ParB/Sulfiredoxin"/>
    <property type="match status" value="1"/>
</dbReference>
<dbReference type="Pfam" id="PF23552">
    <property type="entry name" value="ParB_C"/>
    <property type="match status" value="1"/>
</dbReference>
<dbReference type="GO" id="GO:0045881">
    <property type="term" value="P:positive regulation of sporulation resulting in formation of a cellular spore"/>
    <property type="evidence" value="ECO:0007669"/>
    <property type="project" value="TreeGrafter"/>
</dbReference>
<dbReference type="InterPro" id="IPR036086">
    <property type="entry name" value="ParB/Sulfiredoxin_sf"/>
</dbReference>
<evidence type="ECO:0000313" key="5">
    <source>
        <dbReference type="EMBL" id="SUB86734.1"/>
    </source>
</evidence>
<dbReference type="InterPro" id="IPR003115">
    <property type="entry name" value="ParB_N"/>
</dbReference>
<dbReference type="InterPro" id="IPR001387">
    <property type="entry name" value="Cro/C1-type_HTH"/>
</dbReference>
<dbReference type="InterPro" id="IPR050336">
    <property type="entry name" value="Chromosome_partition/occlusion"/>
</dbReference>
<evidence type="ECO:0000256" key="3">
    <source>
        <dbReference type="ARBA" id="ARBA00023125"/>
    </source>
</evidence>